<evidence type="ECO:0000256" key="2">
    <source>
        <dbReference type="ARBA" id="ARBA00010219"/>
    </source>
</evidence>
<keyword evidence="4 8" id="KW-0028">Amino-acid biosynthesis</keyword>
<accession>A0A3D9LAU6</accession>
<dbReference type="GO" id="GO:0009089">
    <property type="term" value="P:lysine biosynthetic process via diaminopimelate"/>
    <property type="evidence" value="ECO:0007669"/>
    <property type="project" value="UniProtKB-UniRule"/>
</dbReference>
<name>A0A3D9LAU6_9MICC</name>
<evidence type="ECO:0000256" key="6">
    <source>
        <dbReference type="ARBA" id="ARBA00023235"/>
    </source>
</evidence>
<evidence type="ECO:0000256" key="4">
    <source>
        <dbReference type="ARBA" id="ARBA00022605"/>
    </source>
</evidence>
<dbReference type="InterPro" id="IPR001653">
    <property type="entry name" value="DAP_epimerase_DapF"/>
</dbReference>
<keyword evidence="5 8" id="KW-0457">Lysine biosynthesis</keyword>
<reference evidence="10 11" key="1">
    <citation type="submission" date="2018-07" db="EMBL/GenBank/DDBJ databases">
        <title>Sequencing the genomes of 1000 actinobacteria strains.</title>
        <authorList>
            <person name="Klenk H.-P."/>
        </authorList>
    </citation>
    <scope>NUCLEOTIDE SEQUENCE [LARGE SCALE GENOMIC DNA]</scope>
    <source>
        <strain evidence="10 11">DSM 14442</strain>
    </source>
</reference>
<dbReference type="PROSITE" id="PS01326">
    <property type="entry name" value="DAP_EPIMERASE"/>
    <property type="match status" value="1"/>
</dbReference>
<evidence type="ECO:0000313" key="10">
    <source>
        <dbReference type="EMBL" id="REE02587.1"/>
    </source>
</evidence>
<dbReference type="PANTHER" id="PTHR31689:SF0">
    <property type="entry name" value="DIAMINOPIMELATE EPIMERASE"/>
    <property type="match status" value="1"/>
</dbReference>
<dbReference type="EC" id="5.1.1.7" evidence="3 8"/>
<dbReference type="OrthoDB" id="9805408at2"/>
<keyword evidence="6 8" id="KW-0413">Isomerase</keyword>
<dbReference type="EMBL" id="QREH01000001">
    <property type="protein sequence ID" value="REE02587.1"/>
    <property type="molecule type" value="Genomic_DNA"/>
</dbReference>
<evidence type="ECO:0000313" key="11">
    <source>
        <dbReference type="Proteomes" id="UP000256727"/>
    </source>
</evidence>
<evidence type="ECO:0000256" key="9">
    <source>
        <dbReference type="PROSITE-ProRule" id="PRU10125"/>
    </source>
</evidence>
<dbReference type="GO" id="GO:0005829">
    <property type="term" value="C:cytosol"/>
    <property type="evidence" value="ECO:0007669"/>
    <property type="project" value="TreeGrafter"/>
</dbReference>
<dbReference type="AlphaFoldDB" id="A0A3D9LAU6"/>
<dbReference type="GO" id="GO:0008837">
    <property type="term" value="F:diaminopimelate epimerase activity"/>
    <property type="evidence" value="ECO:0007669"/>
    <property type="project" value="UniProtKB-UniRule"/>
</dbReference>
<evidence type="ECO:0000256" key="1">
    <source>
        <dbReference type="ARBA" id="ARBA00005196"/>
    </source>
</evidence>
<dbReference type="UniPathway" id="UPA00034">
    <property type="reaction ID" value="UER00025"/>
</dbReference>
<feature type="binding site" evidence="8">
    <location>
        <position position="96"/>
    </location>
    <ligand>
        <name>substrate</name>
    </ligand>
</feature>
<dbReference type="RefSeq" id="WP_115930852.1">
    <property type="nucleotide sequence ID" value="NZ_QREH01000001.1"/>
</dbReference>
<comment type="subcellular location">
    <subcellularLocation>
        <location evidence="8">Cytoplasm</location>
    </subcellularLocation>
</comment>
<comment type="function">
    <text evidence="8">Catalyzes the stereoinversion of LL-2,6-diaminopimelate (L,L-DAP) to meso-diaminopimelate (meso-DAP), a precursor of L-lysine and an essential component of the bacterial peptidoglycan.</text>
</comment>
<comment type="catalytic activity">
    <reaction evidence="7 8">
        <text>(2S,6S)-2,6-diaminopimelate = meso-2,6-diaminopimelate</text>
        <dbReference type="Rhea" id="RHEA:15393"/>
        <dbReference type="ChEBI" id="CHEBI:57609"/>
        <dbReference type="ChEBI" id="CHEBI:57791"/>
        <dbReference type="EC" id="5.1.1.7"/>
    </reaction>
</comment>
<feature type="active site" description="Proton acceptor" evidence="8">
    <location>
        <position position="257"/>
    </location>
</feature>
<sequence>MTLPIAQDPDRLRTALDQLAGLAFTKGHGTGNDFILVPDLSGETELAPDHVEALCDRHFGVGADGLIRVVESTHLIEGRDLLENHPEATWFMDYRNADGSVSEMCGNGVRVFVHYLATRGLVDLEIGQQLQIGTRAGLRTVTRTGEEQYSTDMGPWSYIDPELAEERASDSLVLAAGLADPRPALSISMGNPHTVVALAEDADLADLDLAKQPNVEPVPPNGTNVEFVVAADPLFLNGVGRLELRVHERGVGETLSCGTGACAAATAVRIWAGDRDALAWEVGVPGGMVGVEFIPQSDGTERVILSGPATLIFDGTVA</sequence>
<comment type="pathway">
    <text evidence="1 8">Amino-acid biosynthesis; L-lysine biosynthesis via DAP pathway; DL-2,6-diaminopimelate from LL-2,6-diaminopimelate: step 1/1.</text>
</comment>
<gene>
    <name evidence="8" type="primary">dapF</name>
    <name evidence="10" type="ORF">C8E99_0360</name>
</gene>
<comment type="similarity">
    <text evidence="2 8">Belongs to the diaminopimelate epimerase family.</text>
</comment>
<feature type="binding site" evidence="8">
    <location>
        <position position="191"/>
    </location>
    <ligand>
        <name>substrate</name>
    </ligand>
</feature>
<dbReference type="Pfam" id="PF01678">
    <property type="entry name" value="DAP_epimerase"/>
    <property type="match status" value="2"/>
</dbReference>
<feature type="binding site" evidence="8">
    <location>
        <begin position="248"/>
        <end position="249"/>
    </location>
    <ligand>
        <name>substrate</name>
    </ligand>
</feature>
<feature type="binding site" evidence="8">
    <location>
        <begin position="258"/>
        <end position="259"/>
    </location>
    <ligand>
        <name>substrate</name>
    </ligand>
</feature>
<comment type="caution">
    <text evidence="10">The sequence shown here is derived from an EMBL/GenBank/DDBJ whole genome shotgun (WGS) entry which is preliminary data.</text>
</comment>
<feature type="binding site" evidence="8">
    <location>
        <begin position="106"/>
        <end position="107"/>
    </location>
    <ligand>
        <name>substrate</name>
    </ligand>
</feature>
<feature type="site" description="Could be important to modulate the pK values of the two catalytic cysteine residues" evidence="8">
    <location>
        <position position="193"/>
    </location>
</feature>
<comment type="subunit">
    <text evidence="8">Homodimer.</text>
</comment>
<proteinExistence type="inferred from homology"/>
<evidence type="ECO:0000256" key="5">
    <source>
        <dbReference type="ARBA" id="ARBA00023154"/>
    </source>
</evidence>
<protein>
    <recommendedName>
        <fullName evidence="3 8">Diaminopimelate epimerase</fullName>
        <shortName evidence="8">DAP epimerase</shortName>
        <ecNumber evidence="3 8">5.1.1.7</ecNumber>
    </recommendedName>
    <alternativeName>
        <fullName evidence="8">PLP-independent amino acid racemase</fullName>
    </alternativeName>
</protein>
<organism evidence="10 11">
    <name type="scientific">Citricoccus muralis</name>
    <dbReference type="NCBI Taxonomy" id="169134"/>
    <lineage>
        <taxon>Bacteria</taxon>
        <taxon>Bacillati</taxon>
        <taxon>Actinomycetota</taxon>
        <taxon>Actinomycetes</taxon>
        <taxon>Micrococcales</taxon>
        <taxon>Micrococcaceae</taxon>
        <taxon>Citricoccus</taxon>
    </lineage>
</organism>
<keyword evidence="11" id="KW-1185">Reference proteome</keyword>
<keyword evidence="8" id="KW-0963">Cytoplasm</keyword>
<dbReference type="PANTHER" id="PTHR31689">
    <property type="entry name" value="DIAMINOPIMELATE EPIMERASE, CHLOROPLASTIC"/>
    <property type="match status" value="1"/>
</dbReference>
<evidence type="ECO:0000256" key="7">
    <source>
        <dbReference type="ARBA" id="ARBA00051712"/>
    </source>
</evidence>
<feature type="binding site" evidence="8">
    <location>
        <position position="224"/>
    </location>
    <ligand>
        <name>substrate</name>
    </ligand>
</feature>
<feature type="binding site" evidence="8">
    <location>
        <position position="32"/>
    </location>
    <ligand>
        <name>substrate</name>
    </ligand>
</feature>
<comment type="caution">
    <text evidence="8">Lacks conserved residue(s) required for the propagation of feature annotation.</text>
</comment>
<feature type="site" description="Could be important to modulate the pK values of the two catalytic cysteine residues" evidence="8">
    <location>
        <position position="248"/>
    </location>
</feature>
<dbReference type="NCBIfam" id="TIGR00652">
    <property type="entry name" value="DapF"/>
    <property type="match status" value="1"/>
</dbReference>
<dbReference type="HAMAP" id="MF_00197">
    <property type="entry name" value="DAP_epimerase"/>
    <property type="match status" value="1"/>
</dbReference>
<dbReference type="InterPro" id="IPR018510">
    <property type="entry name" value="DAP_epimerase_AS"/>
</dbReference>
<feature type="active site" description="Proton donor" evidence="8">
    <location>
        <position position="105"/>
    </location>
</feature>
<dbReference type="Proteomes" id="UP000256727">
    <property type="component" value="Unassembled WGS sequence"/>
</dbReference>
<evidence type="ECO:0000256" key="3">
    <source>
        <dbReference type="ARBA" id="ARBA00013080"/>
    </source>
</evidence>
<feature type="active site" evidence="9">
    <location>
        <position position="105"/>
    </location>
</feature>
<evidence type="ECO:0000256" key="8">
    <source>
        <dbReference type="HAMAP-Rule" id="MF_00197"/>
    </source>
</evidence>
<dbReference type="SUPFAM" id="SSF54506">
    <property type="entry name" value="Diaminopimelate epimerase-like"/>
    <property type="match status" value="2"/>
</dbReference>
<dbReference type="Gene3D" id="3.10.310.10">
    <property type="entry name" value="Diaminopimelate Epimerase, Chain A, domain 1"/>
    <property type="match status" value="2"/>
</dbReference>